<proteinExistence type="predicted"/>
<dbReference type="EMBL" id="CAJPIZ010002670">
    <property type="protein sequence ID" value="CAG2105346.1"/>
    <property type="molecule type" value="Genomic_DNA"/>
</dbReference>
<name>A0A7R9KLA8_9ACAR</name>
<dbReference type="EMBL" id="OC857245">
    <property type="protein sequence ID" value="CAD7624916.1"/>
    <property type="molecule type" value="Genomic_DNA"/>
</dbReference>
<sequence length="207" mass="22483">MMKTLTITIVLLFALAAESHRLSLPDPSLDLVDELKKQLVAIITETDQELTKLTKAGRASEGAQLTKFKQTAAQLQLFLAQDPSPDVLPVIQSDIQLLDIEVKEEIKRLEGPPGVDTGVNGYDHVIDELLIEASKLRAKALALISKLRSEGKHALADGLAKLEAVVAKGAEALSKLDPQSVLVKKAEDLLKKAINVLEAEIKRLESQ</sequence>
<gene>
    <name evidence="2" type="ORF">OSB1V03_LOCUS5354</name>
</gene>
<dbReference type="AlphaFoldDB" id="A0A7R9KLA8"/>
<evidence type="ECO:0000313" key="2">
    <source>
        <dbReference type="EMBL" id="CAD7624916.1"/>
    </source>
</evidence>
<keyword evidence="3" id="KW-1185">Reference proteome</keyword>
<protein>
    <recommendedName>
        <fullName evidence="4">Apolipophorin-III</fullName>
    </recommendedName>
</protein>
<reference evidence="2" key="1">
    <citation type="submission" date="2020-11" db="EMBL/GenBank/DDBJ databases">
        <authorList>
            <person name="Tran Van P."/>
        </authorList>
    </citation>
    <scope>NUCLEOTIDE SEQUENCE</scope>
</reference>
<feature type="chain" id="PRO_5036210967" description="Apolipophorin-III" evidence="1">
    <location>
        <begin position="20"/>
        <end position="207"/>
    </location>
</feature>
<organism evidence="2">
    <name type="scientific">Medioppia subpectinata</name>
    <dbReference type="NCBI Taxonomy" id="1979941"/>
    <lineage>
        <taxon>Eukaryota</taxon>
        <taxon>Metazoa</taxon>
        <taxon>Ecdysozoa</taxon>
        <taxon>Arthropoda</taxon>
        <taxon>Chelicerata</taxon>
        <taxon>Arachnida</taxon>
        <taxon>Acari</taxon>
        <taxon>Acariformes</taxon>
        <taxon>Sarcoptiformes</taxon>
        <taxon>Oribatida</taxon>
        <taxon>Brachypylina</taxon>
        <taxon>Oppioidea</taxon>
        <taxon>Oppiidae</taxon>
        <taxon>Medioppia</taxon>
    </lineage>
</organism>
<evidence type="ECO:0000256" key="1">
    <source>
        <dbReference type="SAM" id="SignalP"/>
    </source>
</evidence>
<evidence type="ECO:0008006" key="4">
    <source>
        <dbReference type="Google" id="ProtNLM"/>
    </source>
</evidence>
<dbReference type="OrthoDB" id="10559059at2759"/>
<dbReference type="Proteomes" id="UP000759131">
    <property type="component" value="Unassembled WGS sequence"/>
</dbReference>
<evidence type="ECO:0000313" key="3">
    <source>
        <dbReference type="Proteomes" id="UP000759131"/>
    </source>
</evidence>
<feature type="signal peptide" evidence="1">
    <location>
        <begin position="1"/>
        <end position="19"/>
    </location>
</feature>
<keyword evidence="1" id="KW-0732">Signal</keyword>
<accession>A0A7R9KLA8</accession>